<keyword evidence="1" id="KW-0812">Transmembrane</keyword>
<keyword evidence="1" id="KW-0472">Membrane</keyword>
<feature type="transmembrane region" description="Helical" evidence="1">
    <location>
        <begin position="193"/>
        <end position="210"/>
    </location>
</feature>
<dbReference type="GeneID" id="36590567"/>
<keyword evidence="4" id="KW-1185">Reference proteome</keyword>
<evidence type="ECO:0000256" key="1">
    <source>
        <dbReference type="SAM" id="Phobius"/>
    </source>
</evidence>
<evidence type="ECO:0000313" key="3">
    <source>
        <dbReference type="EMBL" id="PMD65640.1"/>
    </source>
</evidence>
<protein>
    <submittedName>
        <fullName evidence="3">Uncharacterized protein</fullName>
    </submittedName>
</protein>
<dbReference type="InParanoid" id="A0A2J6TRJ3"/>
<accession>A0A2J6TRJ3</accession>
<dbReference type="OrthoDB" id="3564823at2759"/>
<proteinExistence type="predicted"/>
<sequence>MRRLNFLRILLVALAYGGGVRAQNPTAYVPRVPTPGAETGFCTPPPGGICSTTSQASSKTSLPHFSPTWPATLRPNPSQAATVTALLSSLQSTWIAQPSYTSLASAIYLSAPTDAQFSLAVMGWDWDRIVRSEWYNGGTYNHSGNMVRYGGVGEIWRGVVERQEKVLQKGFDGVFGLKSEAENSGTVGRDVGVVLWYSMVVVWFGGLVLFL</sequence>
<gene>
    <name evidence="3" type="ORF">K444DRAFT_625190</name>
</gene>
<dbReference type="Proteomes" id="UP000235371">
    <property type="component" value="Unassembled WGS sequence"/>
</dbReference>
<dbReference type="EMBL" id="KZ613746">
    <property type="protein sequence ID" value="PMD65640.1"/>
    <property type="molecule type" value="Genomic_DNA"/>
</dbReference>
<evidence type="ECO:0000256" key="2">
    <source>
        <dbReference type="SAM" id="SignalP"/>
    </source>
</evidence>
<organism evidence="3 4">
    <name type="scientific">Hyaloscypha bicolor E</name>
    <dbReference type="NCBI Taxonomy" id="1095630"/>
    <lineage>
        <taxon>Eukaryota</taxon>
        <taxon>Fungi</taxon>
        <taxon>Dikarya</taxon>
        <taxon>Ascomycota</taxon>
        <taxon>Pezizomycotina</taxon>
        <taxon>Leotiomycetes</taxon>
        <taxon>Helotiales</taxon>
        <taxon>Hyaloscyphaceae</taxon>
        <taxon>Hyaloscypha</taxon>
        <taxon>Hyaloscypha bicolor</taxon>
    </lineage>
</organism>
<feature type="signal peptide" evidence="2">
    <location>
        <begin position="1"/>
        <end position="22"/>
    </location>
</feature>
<feature type="chain" id="PRO_5014359957" evidence="2">
    <location>
        <begin position="23"/>
        <end position="211"/>
    </location>
</feature>
<keyword evidence="1" id="KW-1133">Transmembrane helix</keyword>
<evidence type="ECO:0000313" key="4">
    <source>
        <dbReference type="Proteomes" id="UP000235371"/>
    </source>
</evidence>
<keyword evidence="2" id="KW-0732">Signal</keyword>
<name>A0A2J6TRJ3_9HELO</name>
<dbReference type="RefSeq" id="XP_024742544.1">
    <property type="nucleotide sequence ID" value="XM_024882490.1"/>
</dbReference>
<reference evidence="3 4" key="1">
    <citation type="submission" date="2016-04" db="EMBL/GenBank/DDBJ databases">
        <title>A degradative enzymes factory behind the ericoid mycorrhizal symbiosis.</title>
        <authorList>
            <consortium name="DOE Joint Genome Institute"/>
            <person name="Martino E."/>
            <person name="Morin E."/>
            <person name="Grelet G."/>
            <person name="Kuo A."/>
            <person name="Kohler A."/>
            <person name="Daghino S."/>
            <person name="Barry K."/>
            <person name="Choi C."/>
            <person name="Cichocki N."/>
            <person name="Clum A."/>
            <person name="Copeland A."/>
            <person name="Hainaut M."/>
            <person name="Haridas S."/>
            <person name="Labutti K."/>
            <person name="Lindquist E."/>
            <person name="Lipzen A."/>
            <person name="Khouja H.-R."/>
            <person name="Murat C."/>
            <person name="Ohm R."/>
            <person name="Olson A."/>
            <person name="Spatafora J."/>
            <person name="Veneault-Fourrey C."/>
            <person name="Henrissat B."/>
            <person name="Grigoriev I."/>
            <person name="Martin F."/>
            <person name="Perotto S."/>
        </authorList>
    </citation>
    <scope>NUCLEOTIDE SEQUENCE [LARGE SCALE GENOMIC DNA]</scope>
    <source>
        <strain evidence="3 4">E</strain>
    </source>
</reference>
<dbReference type="AlphaFoldDB" id="A0A2J6TRJ3"/>